<evidence type="ECO:0000313" key="2">
    <source>
        <dbReference type="EMBL" id="CAA7056629.1"/>
    </source>
</evidence>
<feature type="transmembrane region" description="Helical" evidence="1">
    <location>
        <begin position="125"/>
        <end position="143"/>
    </location>
</feature>
<keyword evidence="1" id="KW-0472">Membrane</keyword>
<name>A0A6D2KWU6_9BRAS</name>
<dbReference type="OrthoDB" id="1135504at2759"/>
<accession>A0A6D2KWU6</accession>
<dbReference type="EMBL" id="CACVBM020001651">
    <property type="protein sequence ID" value="CAA7056629.1"/>
    <property type="molecule type" value="Genomic_DNA"/>
</dbReference>
<keyword evidence="1" id="KW-0812">Transmembrane</keyword>
<reference evidence="2" key="1">
    <citation type="submission" date="2020-01" db="EMBL/GenBank/DDBJ databases">
        <authorList>
            <person name="Mishra B."/>
        </authorList>
    </citation>
    <scope>NUCLEOTIDE SEQUENCE [LARGE SCALE GENOMIC DNA]</scope>
</reference>
<organism evidence="2 3">
    <name type="scientific">Microthlaspi erraticum</name>
    <dbReference type="NCBI Taxonomy" id="1685480"/>
    <lineage>
        <taxon>Eukaryota</taxon>
        <taxon>Viridiplantae</taxon>
        <taxon>Streptophyta</taxon>
        <taxon>Embryophyta</taxon>
        <taxon>Tracheophyta</taxon>
        <taxon>Spermatophyta</taxon>
        <taxon>Magnoliopsida</taxon>
        <taxon>eudicotyledons</taxon>
        <taxon>Gunneridae</taxon>
        <taxon>Pentapetalae</taxon>
        <taxon>rosids</taxon>
        <taxon>malvids</taxon>
        <taxon>Brassicales</taxon>
        <taxon>Brassicaceae</taxon>
        <taxon>Coluteocarpeae</taxon>
        <taxon>Microthlaspi</taxon>
    </lineage>
</organism>
<evidence type="ECO:0000313" key="3">
    <source>
        <dbReference type="Proteomes" id="UP000467841"/>
    </source>
</evidence>
<feature type="transmembrane region" description="Helical" evidence="1">
    <location>
        <begin position="94"/>
        <end position="113"/>
    </location>
</feature>
<sequence length="144" mass="16647">MESCSFLSLRNRSRLPGKVPSWKQQPVESDEAESAEEKKLKLSLEIYVVMIFGSRIACGGLVRLMYCVIHVLFRGHKMFIYVAYNTQGSVRRCFMAWVFVVAWQIVFAEYEVNRNKDAMKLIDKGFITIEILLTLWIGKSVLVM</sequence>
<protein>
    <submittedName>
        <fullName evidence="2">Uncharacterized protein</fullName>
    </submittedName>
</protein>
<dbReference type="Proteomes" id="UP000467841">
    <property type="component" value="Unassembled WGS sequence"/>
</dbReference>
<evidence type="ECO:0000256" key="1">
    <source>
        <dbReference type="SAM" id="Phobius"/>
    </source>
</evidence>
<dbReference type="AlphaFoldDB" id="A0A6D2KWU6"/>
<proteinExistence type="predicted"/>
<gene>
    <name evidence="2" type="ORF">MERR_LOCUS43865</name>
</gene>
<keyword evidence="1" id="KW-1133">Transmembrane helix</keyword>
<comment type="caution">
    <text evidence="2">The sequence shown here is derived from an EMBL/GenBank/DDBJ whole genome shotgun (WGS) entry which is preliminary data.</text>
</comment>
<feature type="transmembrane region" description="Helical" evidence="1">
    <location>
        <begin position="46"/>
        <end position="73"/>
    </location>
</feature>
<keyword evidence="3" id="KW-1185">Reference proteome</keyword>